<dbReference type="RefSeq" id="WP_202954690.1">
    <property type="nucleotide sequence ID" value="NZ_JAPCID010000001.1"/>
</dbReference>
<organism evidence="9 10">
    <name type="scientific">Solirubrobacter deserti</name>
    <dbReference type="NCBI Taxonomy" id="2282478"/>
    <lineage>
        <taxon>Bacteria</taxon>
        <taxon>Bacillati</taxon>
        <taxon>Actinomycetota</taxon>
        <taxon>Thermoleophilia</taxon>
        <taxon>Solirubrobacterales</taxon>
        <taxon>Solirubrobacteraceae</taxon>
        <taxon>Solirubrobacter</taxon>
    </lineage>
</organism>
<keyword evidence="2 7" id="KW-0813">Transport</keyword>
<dbReference type="Gene3D" id="1.10.3720.10">
    <property type="entry name" value="MetI-like"/>
    <property type="match status" value="1"/>
</dbReference>
<evidence type="ECO:0000313" key="10">
    <source>
        <dbReference type="Proteomes" id="UP001147700"/>
    </source>
</evidence>
<evidence type="ECO:0000256" key="7">
    <source>
        <dbReference type="RuleBase" id="RU363032"/>
    </source>
</evidence>
<evidence type="ECO:0000256" key="2">
    <source>
        <dbReference type="ARBA" id="ARBA00022448"/>
    </source>
</evidence>
<gene>
    <name evidence="9" type="ORF">OJ962_00825</name>
</gene>
<keyword evidence="6 7" id="KW-0472">Membrane</keyword>
<keyword evidence="10" id="KW-1185">Reference proteome</keyword>
<dbReference type="CDD" id="cd06261">
    <property type="entry name" value="TM_PBP2"/>
    <property type="match status" value="1"/>
</dbReference>
<reference evidence="9" key="1">
    <citation type="submission" date="2022-10" db="EMBL/GenBank/DDBJ databases">
        <title>The WGS of Solirubrobacter sp. CPCC 204708.</title>
        <authorList>
            <person name="Jiang Z."/>
        </authorList>
    </citation>
    <scope>NUCLEOTIDE SEQUENCE</scope>
    <source>
        <strain evidence="9">CPCC 204708</strain>
    </source>
</reference>
<feature type="domain" description="ABC transmembrane type-1" evidence="8">
    <location>
        <begin position="87"/>
        <end position="302"/>
    </location>
</feature>
<comment type="similarity">
    <text evidence="7">Belongs to the binding-protein-dependent transport system permease family.</text>
</comment>
<name>A0ABT4RBV9_9ACTN</name>
<feature type="transmembrane region" description="Helical" evidence="7">
    <location>
        <begin position="128"/>
        <end position="153"/>
    </location>
</feature>
<dbReference type="EMBL" id="JAPCID010000001">
    <property type="protein sequence ID" value="MDA0136023.1"/>
    <property type="molecule type" value="Genomic_DNA"/>
</dbReference>
<evidence type="ECO:0000313" key="9">
    <source>
        <dbReference type="EMBL" id="MDA0136023.1"/>
    </source>
</evidence>
<feature type="transmembrane region" description="Helical" evidence="7">
    <location>
        <begin position="179"/>
        <end position="199"/>
    </location>
</feature>
<evidence type="ECO:0000256" key="4">
    <source>
        <dbReference type="ARBA" id="ARBA00022692"/>
    </source>
</evidence>
<dbReference type="Pfam" id="PF00528">
    <property type="entry name" value="BPD_transp_1"/>
    <property type="match status" value="1"/>
</dbReference>
<protein>
    <submittedName>
        <fullName evidence="9">ABC transporter permease</fullName>
    </submittedName>
</protein>
<accession>A0ABT4RBV9</accession>
<dbReference type="PANTHER" id="PTHR30465:SF0">
    <property type="entry name" value="OLIGOPEPTIDE TRANSPORT SYSTEM PERMEASE PROTEIN APPB"/>
    <property type="match status" value="1"/>
</dbReference>
<feature type="transmembrane region" description="Helical" evidence="7">
    <location>
        <begin position="95"/>
        <end position="116"/>
    </location>
</feature>
<keyword evidence="3" id="KW-1003">Cell membrane</keyword>
<evidence type="ECO:0000256" key="3">
    <source>
        <dbReference type="ARBA" id="ARBA00022475"/>
    </source>
</evidence>
<feature type="transmembrane region" description="Helical" evidence="7">
    <location>
        <begin position="241"/>
        <end position="263"/>
    </location>
</feature>
<comment type="subcellular location">
    <subcellularLocation>
        <location evidence="1 7">Cell membrane</location>
        <topology evidence="1 7">Multi-pass membrane protein</topology>
    </subcellularLocation>
</comment>
<evidence type="ECO:0000259" key="8">
    <source>
        <dbReference type="PROSITE" id="PS50928"/>
    </source>
</evidence>
<evidence type="ECO:0000256" key="5">
    <source>
        <dbReference type="ARBA" id="ARBA00022989"/>
    </source>
</evidence>
<dbReference type="Proteomes" id="UP001147700">
    <property type="component" value="Unassembled WGS sequence"/>
</dbReference>
<comment type="caution">
    <text evidence="9">The sequence shown here is derived from an EMBL/GenBank/DDBJ whole genome shotgun (WGS) entry which is preliminary data.</text>
</comment>
<dbReference type="InterPro" id="IPR000515">
    <property type="entry name" value="MetI-like"/>
</dbReference>
<dbReference type="PROSITE" id="PS50928">
    <property type="entry name" value="ABC_TM1"/>
    <property type="match status" value="1"/>
</dbReference>
<proteinExistence type="inferred from homology"/>
<feature type="transmembrane region" description="Helical" evidence="7">
    <location>
        <begin position="283"/>
        <end position="302"/>
    </location>
</feature>
<dbReference type="PANTHER" id="PTHR30465">
    <property type="entry name" value="INNER MEMBRANE ABC TRANSPORTER"/>
    <property type="match status" value="1"/>
</dbReference>
<keyword evidence="4 7" id="KW-0812">Transmembrane</keyword>
<keyword evidence="5 7" id="KW-1133">Transmembrane helix</keyword>
<dbReference type="SUPFAM" id="SSF161098">
    <property type="entry name" value="MetI-like"/>
    <property type="match status" value="1"/>
</dbReference>
<evidence type="ECO:0000256" key="1">
    <source>
        <dbReference type="ARBA" id="ARBA00004651"/>
    </source>
</evidence>
<evidence type="ECO:0000256" key="6">
    <source>
        <dbReference type="ARBA" id="ARBA00023136"/>
    </source>
</evidence>
<sequence>MHRILASRLAALVATVVVATALAHVLFATSLHGVALGAAVREIPGFLADTFLRGEFGDSSGGGCGFSREGTVDLCATYGAAPVGEMLRERGLVDLQLLIGGLLIGTLIGLAAGRRAAARPETRGTRVIHALVVFLLSCPPYFLGFAVLVYFAWSSGELALPFVSGQGDYVPFGEDPLGFLKAIWAPWILVALPLAAFVARMTEAALREVLDEDFIRTARAKGLAPGRVLNRHALPAAAPPIAALTGVNVSTMLINAAAIEYGFGLPGMFPTLRAAINVSDAAVLQAIVLEGVVLVVIANFLADAFQARLDPRVR</sequence>
<dbReference type="InterPro" id="IPR035906">
    <property type="entry name" value="MetI-like_sf"/>
</dbReference>